<dbReference type="InterPro" id="IPR047959">
    <property type="entry name" value="Transpos_IS5"/>
</dbReference>
<dbReference type="AlphaFoldDB" id="A0A2M7W5P6"/>
<keyword evidence="3" id="KW-0815">Transposition</keyword>
<dbReference type="EMBL" id="PFQG01000140">
    <property type="protein sequence ID" value="PJA21804.1"/>
    <property type="molecule type" value="Genomic_DNA"/>
</dbReference>
<name>A0A2M7W5P6_9BACT</name>
<comment type="caution">
    <text evidence="8">The sequence shown here is derived from an EMBL/GenBank/DDBJ whole genome shotgun (WGS) entry which is preliminary data.</text>
</comment>
<comment type="similarity">
    <text evidence="2">Belongs to the transposase 11 family.</text>
</comment>
<dbReference type="Pfam" id="PF05598">
    <property type="entry name" value="DUF772"/>
    <property type="match status" value="1"/>
</dbReference>
<keyword evidence="4" id="KW-0238">DNA-binding</keyword>
<reference evidence="9" key="1">
    <citation type="submission" date="2017-09" db="EMBL/GenBank/DDBJ databases">
        <title>Depth-based differentiation of microbial function through sediment-hosted aquifers and enrichment of novel symbionts in the deep terrestrial subsurface.</title>
        <authorList>
            <person name="Probst A.J."/>
            <person name="Ladd B."/>
            <person name="Jarett J.K."/>
            <person name="Geller-Mcgrath D.E."/>
            <person name="Sieber C.M.K."/>
            <person name="Emerson J.B."/>
            <person name="Anantharaman K."/>
            <person name="Thomas B.C."/>
            <person name="Malmstrom R."/>
            <person name="Stieglmeier M."/>
            <person name="Klingl A."/>
            <person name="Woyke T."/>
            <person name="Ryan C.M."/>
            <person name="Banfield J.F."/>
        </authorList>
    </citation>
    <scope>NUCLEOTIDE SEQUENCE [LARGE SCALE GENOMIC DNA]</scope>
</reference>
<dbReference type="InterPro" id="IPR002559">
    <property type="entry name" value="Transposase_11"/>
</dbReference>
<sequence>MYKSQSSFQNSMFGNYAFKRVVERNSNHLLVRLTNSIDLSFIEDVVADCYCHNNGRPAYHPVIMFKILFLQTLYNESDERIIEAADTNILFRYFIGLSLEDDVPDRTLLGKFKSRLGEDRFSQIFNRIVSLAKEVGLVDNRLRLIDCSAIKADVDLYRCVKGKRDDNDKTYINRNTVDPDASTGHKTAKHKWYGYKSGIMMDAESEIVTAVETTTAKIADTDHLENLVRKDIAASGGAKRIGGDKGFVGHDEFLKARGIVNNVIRRKNMKQPWRLIYKLDKIVRPIIEHKFAEGKKYHGLGAARHRGRWRVHIQSLIIYLTMNLKKIVNFLCPIAAK</sequence>
<dbReference type="Pfam" id="PF01609">
    <property type="entry name" value="DDE_Tnp_1"/>
    <property type="match status" value="1"/>
</dbReference>
<dbReference type="PANTHER" id="PTHR35604">
    <property type="entry name" value="TRANSPOSASE INSH FOR INSERTION SEQUENCE ELEMENT IS5A-RELATED"/>
    <property type="match status" value="1"/>
</dbReference>
<dbReference type="GO" id="GO:0004803">
    <property type="term" value="F:transposase activity"/>
    <property type="evidence" value="ECO:0007669"/>
    <property type="project" value="InterPro"/>
</dbReference>
<dbReference type="Proteomes" id="UP000228627">
    <property type="component" value="Unassembled WGS sequence"/>
</dbReference>
<evidence type="ECO:0000259" key="7">
    <source>
        <dbReference type="Pfam" id="PF05598"/>
    </source>
</evidence>
<evidence type="ECO:0000256" key="2">
    <source>
        <dbReference type="ARBA" id="ARBA00010075"/>
    </source>
</evidence>
<dbReference type="GO" id="GO:0006313">
    <property type="term" value="P:DNA transposition"/>
    <property type="evidence" value="ECO:0007669"/>
    <property type="project" value="InterPro"/>
</dbReference>
<gene>
    <name evidence="8" type="ORF">COX59_03740</name>
</gene>
<evidence type="ECO:0000256" key="4">
    <source>
        <dbReference type="ARBA" id="ARBA00023125"/>
    </source>
</evidence>
<feature type="domain" description="Transposase InsH N-terminal" evidence="7">
    <location>
        <begin position="26"/>
        <end position="115"/>
    </location>
</feature>
<evidence type="ECO:0000256" key="3">
    <source>
        <dbReference type="ARBA" id="ARBA00022578"/>
    </source>
</evidence>
<evidence type="ECO:0000259" key="6">
    <source>
        <dbReference type="Pfam" id="PF01609"/>
    </source>
</evidence>
<dbReference type="PANTHER" id="PTHR35604:SF2">
    <property type="entry name" value="TRANSPOSASE INSH FOR INSERTION SEQUENCE ELEMENT IS5A-RELATED"/>
    <property type="match status" value="1"/>
</dbReference>
<evidence type="ECO:0008006" key="10">
    <source>
        <dbReference type="Google" id="ProtNLM"/>
    </source>
</evidence>
<feature type="domain" description="Transposase IS4-like" evidence="6">
    <location>
        <begin position="172"/>
        <end position="324"/>
    </location>
</feature>
<evidence type="ECO:0000256" key="5">
    <source>
        <dbReference type="ARBA" id="ARBA00023172"/>
    </source>
</evidence>
<organism evidence="8 9">
    <name type="scientific">Candidatus Beckwithbacteria bacterium CG_4_10_14_0_2_um_filter_47_25</name>
    <dbReference type="NCBI Taxonomy" id="1974493"/>
    <lineage>
        <taxon>Bacteria</taxon>
        <taxon>Candidatus Beckwithiibacteriota</taxon>
    </lineage>
</organism>
<dbReference type="NCBIfam" id="NF033581">
    <property type="entry name" value="transpos_IS5_4"/>
    <property type="match status" value="1"/>
</dbReference>
<dbReference type="InterPro" id="IPR008490">
    <property type="entry name" value="Transposase_InsH_N"/>
</dbReference>
<accession>A0A2M7W5P6</accession>
<keyword evidence="5" id="KW-0233">DNA recombination</keyword>
<evidence type="ECO:0000256" key="1">
    <source>
        <dbReference type="ARBA" id="ARBA00003544"/>
    </source>
</evidence>
<comment type="function">
    <text evidence="1">Involved in the transposition of the insertion sequence IS5.</text>
</comment>
<protein>
    <recommendedName>
        <fullName evidence="10">IS5/IS1182 family transposase</fullName>
    </recommendedName>
</protein>
<evidence type="ECO:0000313" key="9">
    <source>
        <dbReference type="Proteomes" id="UP000228627"/>
    </source>
</evidence>
<dbReference type="GO" id="GO:0003677">
    <property type="term" value="F:DNA binding"/>
    <property type="evidence" value="ECO:0007669"/>
    <property type="project" value="UniProtKB-KW"/>
</dbReference>
<evidence type="ECO:0000313" key="8">
    <source>
        <dbReference type="EMBL" id="PJA21804.1"/>
    </source>
</evidence>
<proteinExistence type="inferred from homology"/>